<evidence type="ECO:0000313" key="4">
    <source>
        <dbReference type="EMBL" id="KZS41148.1"/>
    </source>
</evidence>
<dbReference type="PIRSF" id="PIRSF007023">
    <property type="entry name" value="UDP-Galf_transf"/>
    <property type="match status" value="1"/>
</dbReference>
<dbReference type="AlphaFoldDB" id="A0A162DJ10"/>
<dbReference type="Pfam" id="PF26337">
    <property type="entry name" value="Gtf3_C"/>
    <property type="match status" value="1"/>
</dbReference>
<feature type="domain" description="Glucosyltransferase 3-like N-terminal" evidence="2">
    <location>
        <begin position="4"/>
        <end position="149"/>
    </location>
</feature>
<dbReference type="InterPro" id="IPR058592">
    <property type="entry name" value="Gtf3_C"/>
</dbReference>
<dbReference type="EMBL" id="LQRT01000007">
    <property type="protein sequence ID" value="KZS41148.1"/>
    <property type="molecule type" value="Genomic_DNA"/>
</dbReference>
<dbReference type="Proteomes" id="UP000076715">
    <property type="component" value="Unassembled WGS sequence"/>
</dbReference>
<comment type="caution">
    <text evidence="4">The sequence shown here is derived from an EMBL/GenBank/DDBJ whole genome shotgun (WGS) entry which is preliminary data.</text>
</comment>
<evidence type="ECO:0008006" key="6">
    <source>
        <dbReference type="Google" id="ProtNLM"/>
    </source>
</evidence>
<sequence>MIGYYISRNYKSLFNAAGKAKTDCEFVLQEMGFKNLGFKQSSIPNSAMGTIKNFFGITMALFRLPFKSVLCTQYPLNKFRKYVLFIAHLKRCKIITIVHDVRYLKGRTGSADKELKKIITSDAIIVHNPAMKDWFVSQNVQIPIIVLGIFDYTLTKGLPAQNNNNTGQQPYEIVYAGGFGDGKNSYIFDLDTLAKNNFKMKLYGLGFDHNKLKVNKEESILSYEGAFPSDVVAYHIEGSFGLVWDGNSTEECSGQYGQYLKFNNPHKTSLYILCGLPVIVWEKAAISKFIMENKLGLTISNLKDLSEKLENLSPEEYQTMKNNVNQVRSKIISGGYLNNAVNEALQSI</sequence>
<name>A0A162DJ10_9FLAO</name>
<accession>A0A162DJ10</accession>
<feature type="domain" description="Glucosyltransferase 3-like C-terminal" evidence="3">
    <location>
        <begin position="173"/>
        <end position="344"/>
    </location>
</feature>
<evidence type="ECO:0000256" key="1">
    <source>
        <dbReference type="ARBA" id="ARBA00022679"/>
    </source>
</evidence>
<keyword evidence="5" id="KW-1185">Reference proteome</keyword>
<reference evidence="4 5" key="1">
    <citation type="submission" date="2016-01" db="EMBL/GenBank/DDBJ databases">
        <title>The draft genome sequence of Aquimarina sp. RZW4-3-2.</title>
        <authorList>
            <person name="Wang Y."/>
        </authorList>
    </citation>
    <scope>NUCLEOTIDE SEQUENCE [LARGE SCALE GENOMIC DNA]</scope>
    <source>
        <strain evidence="4 5">RZW4-3-2</strain>
    </source>
</reference>
<keyword evidence="1" id="KW-0808">Transferase</keyword>
<protein>
    <recommendedName>
        <fullName evidence="6">Beta-1,6-galactofuranosyltransferase</fullName>
    </recommendedName>
</protein>
<organism evidence="4 5">
    <name type="scientific">Aquimarina aggregata</name>
    <dbReference type="NCBI Taxonomy" id="1642818"/>
    <lineage>
        <taxon>Bacteria</taxon>
        <taxon>Pseudomonadati</taxon>
        <taxon>Bacteroidota</taxon>
        <taxon>Flavobacteriia</taxon>
        <taxon>Flavobacteriales</taxon>
        <taxon>Flavobacteriaceae</taxon>
        <taxon>Aquimarina</taxon>
    </lineage>
</organism>
<dbReference type="STRING" id="1642818.AWE51_23655"/>
<gene>
    <name evidence="4" type="ORF">AWE51_23655</name>
</gene>
<evidence type="ECO:0000259" key="3">
    <source>
        <dbReference type="Pfam" id="PF26337"/>
    </source>
</evidence>
<evidence type="ECO:0000313" key="5">
    <source>
        <dbReference type="Proteomes" id="UP000076715"/>
    </source>
</evidence>
<dbReference type="InterPro" id="IPR058591">
    <property type="entry name" value="Gtf3_N"/>
</dbReference>
<dbReference type="Gene3D" id="3.40.50.2000">
    <property type="entry name" value="Glycogen Phosphorylase B"/>
    <property type="match status" value="2"/>
</dbReference>
<evidence type="ECO:0000259" key="2">
    <source>
        <dbReference type="Pfam" id="PF26334"/>
    </source>
</evidence>
<dbReference type="Pfam" id="PF26334">
    <property type="entry name" value="Gtf3_N"/>
    <property type="match status" value="1"/>
</dbReference>
<proteinExistence type="predicted"/>